<keyword evidence="7" id="KW-1185">Reference proteome</keyword>
<evidence type="ECO:0000256" key="4">
    <source>
        <dbReference type="ARBA" id="ARBA00022833"/>
    </source>
</evidence>
<dbReference type="KEGG" id="pcm:AY601_0992"/>
<evidence type="ECO:0000256" key="3">
    <source>
        <dbReference type="ARBA" id="ARBA00022801"/>
    </source>
</evidence>
<dbReference type="InterPro" id="IPR051453">
    <property type="entry name" value="MBL_Glyoxalase_II"/>
</dbReference>
<dbReference type="AlphaFoldDB" id="A0A127V9L8"/>
<name>A0A127V9L8_9SPHI</name>
<dbReference type="InterPro" id="IPR036866">
    <property type="entry name" value="RibonucZ/Hydroxyglut_hydro"/>
</dbReference>
<organism evidence="6 7">
    <name type="scientific">Pedobacter cryoconitis</name>
    <dbReference type="NCBI Taxonomy" id="188932"/>
    <lineage>
        <taxon>Bacteria</taxon>
        <taxon>Pseudomonadati</taxon>
        <taxon>Bacteroidota</taxon>
        <taxon>Sphingobacteriia</taxon>
        <taxon>Sphingobacteriales</taxon>
        <taxon>Sphingobacteriaceae</taxon>
        <taxon>Pedobacter</taxon>
    </lineage>
</organism>
<dbReference type="SUPFAM" id="SSF56281">
    <property type="entry name" value="Metallo-hydrolase/oxidoreductase"/>
    <property type="match status" value="1"/>
</dbReference>
<gene>
    <name evidence="6" type="ORF">AY601_0992</name>
</gene>
<accession>A0A127V9L8</accession>
<dbReference type="PANTHER" id="PTHR46233:SF3">
    <property type="entry name" value="HYDROXYACYLGLUTATHIONE HYDROLASE GLOC"/>
    <property type="match status" value="1"/>
</dbReference>
<protein>
    <recommendedName>
        <fullName evidence="5">Metallo-beta-lactamase domain-containing protein</fullName>
    </recommendedName>
</protein>
<feature type="domain" description="Metallo-beta-lactamase" evidence="5">
    <location>
        <begin position="14"/>
        <end position="173"/>
    </location>
</feature>
<dbReference type="PATRIC" id="fig|188932.3.peg.1025"/>
<evidence type="ECO:0000259" key="5">
    <source>
        <dbReference type="SMART" id="SM00849"/>
    </source>
</evidence>
<evidence type="ECO:0000256" key="1">
    <source>
        <dbReference type="ARBA" id="ARBA00001947"/>
    </source>
</evidence>
<dbReference type="PANTHER" id="PTHR46233">
    <property type="entry name" value="HYDROXYACYLGLUTATHIONE HYDROLASE GLOC"/>
    <property type="match status" value="1"/>
</dbReference>
<dbReference type="CDD" id="cd16275">
    <property type="entry name" value="BaeB-like_MBL-fold"/>
    <property type="match status" value="1"/>
</dbReference>
<evidence type="ECO:0000313" key="6">
    <source>
        <dbReference type="EMBL" id="AMP97927.1"/>
    </source>
</evidence>
<dbReference type="SMART" id="SM00849">
    <property type="entry name" value="Lactamase_B"/>
    <property type="match status" value="1"/>
</dbReference>
<keyword evidence="3" id="KW-0378">Hydrolase</keyword>
<proteinExistence type="predicted"/>
<evidence type="ECO:0000313" key="7">
    <source>
        <dbReference type="Proteomes" id="UP000071561"/>
    </source>
</evidence>
<keyword evidence="2" id="KW-0479">Metal-binding</keyword>
<dbReference type="GO" id="GO:0046872">
    <property type="term" value="F:metal ion binding"/>
    <property type="evidence" value="ECO:0007669"/>
    <property type="project" value="UniProtKB-KW"/>
</dbReference>
<dbReference type="EMBL" id="CP014504">
    <property type="protein sequence ID" value="AMP97927.1"/>
    <property type="molecule type" value="Genomic_DNA"/>
</dbReference>
<keyword evidence="4" id="KW-0862">Zinc</keyword>
<dbReference type="InterPro" id="IPR001279">
    <property type="entry name" value="Metallo-B-lactamas"/>
</dbReference>
<evidence type="ECO:0000256" key="2">
    <source>
        <dbReference type="ARBA" id="ARBA00022723"/>
    </source>
</evidence>
<sequence length="217" mass="24901">MEVKLFRVSNEHIKNQCYLIYEGNSGILVDPAWDYELINDFLQENEITLKGVLLTHYHHDHTNLAAAFAEKNVVPVYMSAIEIKEYGFTVQHLIAVQHLQEFVVDDFRITALLTPGHTKGSMCYWIGGHCFTGDTIFIEGVGISSELNVGSLFNSVQFIKQYLPAHTLIWPGHSFGQTPGKELNFLLKNNIYFLLNKKEAFIEFRMRKNQPDPFAFK</sequence>
<reference evidence="6 7" key="1">
    <citation type="submission" date="2016-03" db="EMBL/GenBank/DDBJ databases">
        <title>Complete genome sequence of Pedobacter cryoconitis PAMC 27485.</title>
        <authorList>
            <person name="Lee J."/>
            <person name="Kim O.-S."/>
        </authorList>
    </citation>
    <scope>NUCLEOTIDE SEQUENCE [LARGE SCALE GENOMIC DNA]</scope>
    <source>
        <strain evidence="6 7">PAMC 27485</strain>
    </source>
</reference>
<dbReference type="GO" id="GO:0016787">
    <property type="term" value="F:hydrolase activity"/>
    <property type="evidence" value="ECO:0007669"/>
    <property type="project" value="UniProtKB-KW"/>
</dbReference>
<dbReference type="Pfam" id="PF00753">
    <property type="entry name" value="Lactamase_B"/>
    <property type="match status" value="1"/>
</dbReference>
<comment type="cofactor">
    <cofactor evidence="1">
        <name>Zn(2+)</name>
        <dbReference type="ChEBI" id="CHEBI:29105"/>
    </cofactor>
</comment>
<dbReference type="Gene3D" id="3.60.15.10">
    <property type="entry name" value="Ribonuclease Z/Hydroxyacylglutathione hydrolase-like"/>
    <property type="match status" value="1"/>
</dbReference>
<dbReference type="Proteomes" id="UP000071561">
    <property type="component" value="Chromosome"/>
</dbReference>
<dbReference type="OrthoDB" id="9802248at2"/>
<dbReference type="RefSeq" id="WP_068397285.1">
    <property type="nucleotide sequence ID" value="NZ_CP014504.1"/>
</dbReference>